<evidence type="ECO:0000259" key="2">
    <source>
        <dbReference type="Pfam" id="PF25164"/>
    </source>
</evidence>
<name>A0A1J6WXC7_9BACI</name>
<feature type="domain" description="Competence protein CoiA nuclease-like" evidence="1">
    <location>
        <begin position="67"/>
        <end position="213"/>
    </location>
</feature>
<dbReference type="Pfam" id="PF25166">
    <property type="entry name" value="CoiA_C"/>
    <property type="match status" value="1"/>
</dbReference>
<organism evidence="4 5">
    <name type="scientific">Rossellomorea aquimaris</name>
    <dbReference type="NCBI Taxonomy" id="189382"/>
    <lineage>
        <taxon>Bacteria</taxon>
        <taxon>Bacillati</taxon>
        <taxon>Bacillota</taxon>
        <taxon>Bacilli</taxon>
        <taxon>Bacillales</taxon>
        <taxon>Bacillaceae</taxon>
        <taxon>Rossellomorea</taxon>
    </lineage>
</organism>
<sequence>MLTALMDHRHFTTILHTKEELLALKKGSKSFTCPHCSSPLILKIGNIKIPHFAHTSKLSCLIAAKKETPAHIWSKALLYDRLSEVFRDVKLEYYIKELQQIPDLLITVQGKRVAIEIQCSTIPLSEIKERTEGYRRENIHPLWILTQPLPSGIPLKLTSFQQGFIRFSEEFHFFLLHFDPSKKSFTLFPHLTPVSTNSFYFSKEIKIPLEKFTIPLTILPPDPAESRILKNWNHYRGKWMNNKIRFSSARRDPFLSEVYGEGDIFLYLPLYIGLPVLPQMTLIKSNSIQWQYFIWNDVIKKSPFFTKEMIYAAFMRRLGKGSIETRNFPINPTGSSIKILIDDYMSLLEKLDIIQKRKGRGYILTAKWTCPKTFNEFQQHSRDFFPKLKHILKKD</sequence>
<dbReference type="Pfam" id="PF25164">
    <property type="entry name" value="CoiA_N"/>
    <property type="match status" value="1"/>
</dbReference>
<accession>A0A1J6WXC7</accession>
<dbReference type="PIRSF" id="PIRSF007487">
    <property type="entry name" value="Competence-induced_CoiA_bac"/>
    <property type="match status" value="1"/>
</dbReference>
<protein>
    <recommendedName>
        <fullName evidence="6">Competence protein CoiA</fullName>
    </recommendedName>
</protein>
<reference evidence="4 5" key="1">
    <citation type="submission" date="2016-09" db="EMBL/GenBank/DDBJ databases">
        <title>Bacillus aquimaris SAMM genome sequence reveals colonization and biosurfactant production capacities.</title>
        <authorList>
            <person name="Waghmode S.R."/>
            <person name="Suryavanshi M.V."/>
        </authorList>
    </citation>
    <scope>NUCLEOTIDE SEQUENCE [LARGE SCALE GENOMIC DNA]</scope>
    <source>
        <strain evidence="4 5">SAMM</strain>
    </source>
</reference>
<dbReference type="AlphaFoldDB" id="A0A1J6WXC7"/>
<evidence type="ECO:0008006" key="6">
    <source>
        <dbReference type="Google" id="ProtNLM"/>
    </source>
</evidence>
<evidence type="ECO:0000313" key="4">
    <source>
        <dbReference type="EMBL" id="OIU72503.1"/>
    </source>
</evidence>
<dbReference type="EMBL" id="MINN01000074">
    <property type="protein sequence ID" value="OIU72503.1"/>
    <property type="molecule type" value="Genomic_DNA"/>
</dbReference>
<dbReference type="Pfam" id="PF06054">
    <property type="entry name" value="CoiA_nuc"/>
    <property type="match status" value="1"/>
</dbReference>
<dbReference type="InterPro" id="IPR021176">
    <property type="entry name" value="Competence-induced_CoiA"/>
</dbReference>
<dbReference type="InterPro" id="IPR010330">
    <property type="entry name" value="CoiA_nuc"/>
</dbReference>
<evidence type="ECO:0000259" key="1">
    <source>
        <dbReference type="Pfam" id="PF06054"/>
    </source>
</evidence>
<feature type="domain" description="Competence protein CoiA-like N-terminal" evidence="2">
    <location>
        <begin position="16"/>
        <end position="62"/>
    </location>
</feature>
<evidence type="ECO:0000259" key="3">
    <source>
        <dbReference type="Pfam" id="PF25166"/>
    </source>
</evidence>
<keyword evidence="5" id="KW-1185">Reference proteome</keyword>
<dbReference type="RefSeq" id="WP_071618148.1">
    <property type="nucleotide sequence ID" value="NZ_MINN01000074.1"/>
</dbReference>
<dbReference type="OrthoDB" id="3784230at2"/>
<dbReference type="InterPro" id="IPR057252">
    <property type="entry name" value="CoiA_C"/>
</dbReference>
<feature type="domain" description="Competence protein CoiA C-terminal" evidence="3">
    <location>
        <begin position="232"/>
        <end position="368"/>
    </location>
</feature>
<evidence type="ECO:0000313" key="5">
    <source>
        <dbReference type="Proteomes" id="UP000182062"/>
    </source>
</evidence>
<dbReference type="InterPro" id="IPR057253">
    <property type="entry name" value="CoiA-like_N"/>
</dbReference>
<dbReference type="Proteomes" id="UP000182062">
    <property type="component" value="Unassembled WGS sequence"/>
</dbReference>
<gene>
    <name evidence="4" type="ORF">BHE18_07735</name>
</gene>
<comment type="caution">
    <text evidence="4">The sequence shown here is derived from an EMBL/GenBank/DDBJ whole genome shotgun (WGS) entry which is preliminary data.</text>
</comment>
<proteinExistence type="predicted"/>